<dbReference type="CDD" id="cd00038">
    <property type="entry name" value="CAP_ED"/>
    <property type="match status" value="1"/>
</dbReference>
<evidence type="ECO:0000256" key="3">
    <source>
        <dbReference type="ARBA" id="ARBA00023163"/>
    </source>
</evidence>
<dbReference type="InterPro" id="IPR014710">
    <property type="entry name" value="RmlC-like_jellyroll"/>
</dbReference>
<keyword evidence="3" id="KW-0804">Transcription</keyword>
<feature type="domain" description="HTH crp-type" evidence="5">
    <location>
        <begin position="146"/>
        <end position="220"/>
    </location>
</feature>
<dbReference type="SUPFAM" id="SSF51206">
    <property type="entry name" value="cAMP-binding domain-like"/>
    <property type="match status" value="1"/>
</dbReference>
<protein>
    <submittedName>
        <fullName evidence="6">CRP/FNR family transcriptional regulator</fullName>
    </submittedName>
</protein>
<dbReference type="InterPro" id="IPR036388">
    <property type="entry name" value="WH-like_DNA-bd_sf"/>
</dbReference>
<dbReference type="PRINTS" id="PR00034">
    <property type="entry name" value="HTHCRP"/>
</dbReference>
<gene>
    <name evidence="6" type="ORF">J2Z35_000740</name>
</gene>
<dbReference type="SUPFAM" id="SSF46785">
    <property type="entry name" value="Winged helix' DNA-binding domain"/>
    <property type="match status" value="1"/>
</dbReference>
<dbReference type="InterPro" id="IPR050397">
    <property type="entry name" value="Env_Response_Regulators"/>
</dbReference>
<dbReference type="SMART" id="SM00419">
    <property type="entry name" value="HTH_CRP"/>
    <property type="match status" value="1"/>
</dbReference>
<dbReference type="InterPro" id="IPR000595">
    <property type="entry name" value="cNMP-bd_dom"/>
</dbReference>
<evidence type="ECO:0000256" key="2">
    <source>
        <dbReference type="ARBA" id="ARBA00023125"/>
    </source>
</evidence>
<evidence type="ECO:0000256" key="1">
    <source>
        <dbReference type="ARBA" id="ARBA00023015"/>
    </source>
</evidence>
<keyword evidence="1" id="KW-0805">Transcription regulation</keyword>
<keyword evidence="2" id="KW-0238">DNA-binding</keyword>
<dbReference type="PANTHER" id="PTHR24567">
    <property type="entry name" value="CRP FAMILY TRANSCRIPTIONAL REGULATORY PROTEIN"/>
    <property type="match status" value="1"/>
</dbReference>
<dbReference type="EMBL" id="JAGGLI010000005">
    <property type="protein sequence ID" value="MBP2026948.1"/>
    <property type="molecule type" value="Genomic_DNA"/>
</dbReference>
<dbReference type="PROSITE" id="PS51063">
    <property type="entry name" value="HTH_CRP_2"/>
    <property type="match status" value="1"/>
</dbReference>
<sequence>MQSFLPHIKNLKGWETLNDVTKKKLINLSRGHVVNEDTILYLEGQSDVPIFIVLKGYAILSKFSEKGEEKILYIFSEGEFINELAVDFQKTSNSTRALKDSILISIMAKDLLKLMEEDFNLNLLVLKSLSKKVRRTQRQALNLGRLKTGQRIASRLWKLSRDYGIVLKDDSVLIDLPINQSNIGAMVGTSRETVSRFIKKLENENVLYLKGHKIVIKDRSALLNYVKLDD</sequence>
<dbReference type="InterPro" id="IPR012318">
    <property type="entry name" value="HTH_CRP"/>
</dbReference>
<comment type="caution">
    <text evidence="6">The sequence shown here is derived from an EMBL/GenBank/DDBJ whole genome shotgun (WGS) entry which is preliminary data.</text>
</comment>
<dbReference type="RefSeq" id="WP_209659466.1">
    <property type="nucleotide sequence ID" value="NZ_JAGGLI010000005.1"/>
</dbReference>
<dbReference type="PROSITE" id="PS50042">
    <property type="entry name" value="CNMP_BINDING_3"/>
    <property type="match status" value="1"/>
</dbReference>
<organism evidence="6 7">
    <name type="scientific">Acetoanaerobium pronyense</name>
    <dbReference type="NCBI Taxonomy" id="1482736"/>
    <lineage>
        <taxon>Bacteria</taxon>
        <taxon>Bacillati</taxon>
        <taxon>Bacillota</taxon>
        <taxon>Clostridia</taxon>
        <taxon>Peptostreptococcales</taxon>
        <taxon>Filifactoraceae</taxon>
        <taxon>Acetoanaerobium</taxon>
    </lineage>
</organism>
<dbReference type="Gene3D" id="1.10.10.10">
    <property type="entry name" value="Winged helix-like DNA-binding domain superfamily/Winged helix DNA-binding domain"/>
    <property type="match status" value="1"/>
</dbReference>
<dbReference type="InterPro" id="IPR018490">
    <property type="entry name" value="cNMP-bd_dom_sf"/>
</dbReference>
<evidence type="ECO:0000259" key="4">
    <source>
        <dbReference type="PROSITE" id="PS50042"/>
    </source>
</evidence>
<proteinExistence type="predicted"/>
<dbReference type="PANTHER" id="PTHR24567:SF74">
    <property type="entry name" value="HTH-TYPE TRANSCRIPTIONAL REGULATOR ARCR"/>
    <property type="match status" value="1"/>
</dbReference>
<dbReference type="Gene3D" id="2.60.120.10">
    <property type="entry name" value="Jelly Rolls"/>
    <property type="match status" value="1"/>
</dbReference>
<feature type="domain" description="Cyclic nucleotide-binding" evidence="4">
    <location>
        <begin position="13"/>
        <end position="97"/>
    </location>
</feature>
<keyword evidence="7" id="KW-1185">Reference proteome</keyword>
<dbReference type="Pfam" id="PF00027">
    <property type="entry name" value="cNMP_binding"/>
    <property type="match status" value="1"/>
</dbReference>
<evidence type="ECO:0000313" key="7">
    <source>
        <dbReference type="Proteomes" id="UP001314903"/>
    </source>
</evidence>
<dbReference type="Proteomes" id="UP001314903">
    <property type="component" value="Unassembled WGS sequence"/>
</dbReference>
<accession>A0ABS4KGS0</accession>
<name>A0ABS4KGS0_9FIRM</name>
<dbReference type="Pfam" id="PF13545">
    <property type="entry name" value="HTH_Crp_2"/>
    <property type="match status" value="1"/>
</dbReference>
<dbReference type="InterPro" id="IPR036390">
    <property type="entry name" value="WH_DNA-bd_sf"/>
</dbReference>
<reference evidence="6 7" key="1">
    <citation type="submission" date="2021-03" db="EMBL/GenBank/DDBJ databases">
        <title>Genomic Encyclopedia of Type Strains, Phase IV (KMG-IV): sequencing the most valuable type-strain genomes for metagenomic binning, comparative biology and taxonomic classification.</title>
        <authorList>
            <person name="Goeker M."/>
        </authorList>
    </citation>
    <scope>NUCLEOTIDE SEQUENCE [LARGE SCALE GENOMIC DNA]</scope>
    <source>
        <strain evidence="6 7">DSM 27512</strain>
    </source>
</reference>
<evidence type="ECO:0000259" key="5">
    <source>
        <dbReference type="PROSITE" id="PS51063"/>
    </source>
</evidence>
<evidence type="ECO:0000313" key="6">
    <source>
        <dbReference type="EMBL" id="MBP2026948.1"/>
    </source>
</evidence>